<gene>
    <name evidence="7" type="ORF">AB0I59_22060</name>
</gene>
<sequence>MTTSGLLALDLLASALTTLAWLGTGAAAAFRRPKVALALFPVAVLVTLARVACVIALARAGWWFVQEKVIVAVPLLGLAVLVAAVLAGPRLVEAARGRGVTAARPIVVMPLLGAGFAAAAGLVHTLLLGYPATWSTGLLTVALFGVALLVSWRVVCPPVRGLRPGASAILAVALLGTGLAFAPVEATDLGGGVSGERHEHHGQPVTALRGPTAPAEGGRVRRFMLTARTSTIALSSGKQVAAWTFNGQVPGPAITATEGDLIEVRLRNADIESGVTLHWHGYDVPSGEDGVPGLTQDAVLPGEEFVYRFLANQVGTFWYHTHEVSDLGVRMGLYGTLVVHPRNRAEGLDLTLPVHTFSGTTVLGNHDQPIQQRAYPGMPTRLRLVNTDNTPHRFTLSGTPYRLVAIDGNDLNEPGEVSKVGLRLPAGGRYDLAFTMPATGVRLLVDDRTEGLKLVPAATTGAIDPAGTTGSVETIEKVRTTTGTTGAAGTTGTAGSTGGATAASPTAGPVENTAGWPELDPLAYGKPAAPPFDANEQVKRRFTLVLDQGLAMVDGRPMYAHTVNGQAFPNIPTQIVTEGDLVRITVVNRGRETHPWHLHGHRVLVLSRDGRAPTGAPLLLDTFDVRPGEVWEVAFRATNPGLWMNHCHNLSHADMGMALHLSYEGVTTPFHGAHGG</sequence>
<keyword evidence="4" id="KW-1133">Transmembrane helix</keyword>
<dbReference type="PROSITE" id="PS00080">
    <property type="entry name" value="MULTICOPPER_OXIDASE2"/>
    <property type="match status" value="1"/>
</dbReference>
<dbReference type="CDD" id="cd04202">
    <property type="entry name" value="CuRO_D2_2dMcoN_like"/>
    <property type="match status" value="1"/>
</dbReference>
<feature type="transmembrane region" description="Helical" evidence="4">
    <location>
        <begin position="6"/>
        <end position="30"/>
    </location>
</feature>
<evidence type="ECO:0000256" key="4">
    <source>
        <dbReference type="SAM" id="Phobius"/>
    </source>
</evidence>
<accession>A0ABV3GJ55</accession>
<reference evidence="7 8" key="1">
    <citation type="submission" date="2024-06" db="EMBL/GenBank/DDBJ databases">
        <title>The Natural Products Discovery Center: Release of the First 8490 Sequenced Strains for Exploring Actinobacteria Biosynthetic Diversity.</title>
        <authorList>
            <person name="Kalkreuter E."/>
            <person name="Kautsar S.A."/>
            <person name="Yang D."/>
            <person name="Bader C.D."/>
            <person name="Teijaro C.N."/>
            <person name="Fluegel L."/>
            <person name="Davis C.M."/>
            <person name="Simpson J.R."/>
            <person name="Lauterbach L."/>
            <person name="Steele A.D."/>
            <person name="Gui C."/>
            <person name="Meng S."/>
            <person name="Li G."/>
            <person name="Viehrig K."/>
            <person name="Ye F."/>
            <person name="Su P."/>
            <person name="Kiefer A.F."/>
            <person name="Nichols A."/>
            <person name="Cepeda A.J."/>
            <person name="Yan W."/>
            <person name="Fan B."/>
            <person name="Jiang Y."/>
            <person name="Adhikari A."/>
            <person name="Zheng C.-J."/>
            <person name="Schuster L."/>
            <person name="Cowan T.M."/>
            <person name="Smanski M.J."/>
            <person name="Chevrette M.G."/>
            <person name="De Carvalho L.P.S."/>
            <person name="Shen B."/>
        </authorList>
    </citation>
    <scope>NUCLEOTIDE SEQUENCE [LARGE SCALE GENOMIC DNA]</scope>
    <source>
        <strain evidence="7 8">NPDC050100</strain>
    </source>
</reference>
<organism evidence="7 8">
    <name type="scientific">Microtetraspora glauca</name>
    <dbReference type="NCBI Taxonomy" id="1996"/>
    <lineage>
        <taxon>Bacteria</taxon>
        <taxon>Bacillati</taxon>
        <taxon>Actinomycetota</taxon>
        <taxon>Actinomycetes</taxon>
        <taxon>Streptosporangiales</taxon>
        <taxon>Streptosporangiaceae</taxon>
        <taxon>Microtetraspora</taxon>
    </lineage>
</organism>
<dbReference type="SUPFAM" id="SSF49503">
    <property type="entry name" value="Cupredoxins"/>
    <property type="match status" value="3"/>
</dbReference>
<evidence type="ECO:0000313" key="8">
    <source>
        <dbReference type="Proteomes" id="UP001551675"/>
    </source>
</evidence>
<dbReference type="InterPro" id="IPR011707">
    <property type="entry name" value="Cu-oxidase-like_N"/>
</dbReference>
<evidence type="ECO:0000256" key="2">
    <source>
        <dbReference type="ARBA" id="ARBA00023002"/>
    </source>
</evidence>
<feature type="region of interest" description="Disordered" evidence="3">
    <location>
        <begin position="481"/>
        <end position="508"/>
    </location>
</feature>
<proteinExistence type="predicted"/>
<dbReference type="Pfam" id="PF07732">
    <property type="entry name" value="Cu-oxidase_3"/>
    <property type="match status" value="1"/>
</dbReference>
<dbReference type="Gene3D" id="2.60.40.420">
    <property type="entry name" value="Cupredoxins - blue copper proteins"/>
    <property type="match status" value="3"/>
</dbReference>
<name>A0ABV3GJ55_MICGL</name>
<evidence type="ECO:0000256" key="3">
    <source>
        <dbReference type="SAM" id="MobiDB-lite"/>
    </source>
</evidence>
<keyword evidence="2" id="KW-0560">Oxidoreductase</keyword>
<dbReference type="Proteomes" id="UP001551675">
    <property type="component" value="Unassembled WGS sequence"/>
</dbReference>
<feature type="transmembrane region" description="Helical" evidence="4">
    <location>
        <begin position="167"/>
        <end position="184"/>
    </location>
</feature>
<dbReference type="InterPro" id="IPR008972">
    <property type="entry name" value="Cupredoxin"/>
</dbReference>
<dbReference type="InterPro" id="IPR011706">
    <property type="entry name" value="Cu-oxidase_C"/>
</dbReference>
<evidence type="ECO:0000256" key="1">
    <source>
        <dbReference type="ARBA" id="ARBA00022723"/>
    </source>
</evidence>
<evidence type="ECO:0000313" key="7">
    <source>
        <dbReference type="EMBL" id="MEV0971322.1"/>
    </source>
</evidence>
<feature type="domain" description="Plastocyanin-like" evidence="5">
    <location>
        <begin position="559"/>
        <end position="661"/>
    </location>
</feature>
<feature type="transmembrane region" description="Helical" evidence="4">
    <location>
        <begin position="107"/>
        <end position="128"/>
    </location>
</feature>
<dbReference type="RefSeq" id="WP_358135505.1">
    <property type="nucleotide sequence ID" value="NZ_JBFALK010000012.1"/>
</dbReference>
<keyword evidence="4" id="KW-0812">Transmembrane</keyword>
<keyword evidence="8" id="KW-1185">Reference proteome</keyword>
<dbReference type="InterPro" id="IPR045087">
    <property type="entry name" value="Cu-oxidase_fam"/>
</dbReference>
<evidence type="ECO:0000259" key="6">
    <source>
        <dbReference type="Pfam" id="PF07732"/>
    </source>
</evidence>
<feature type="transmembrane region" description="Helical" evidence="4">
    <location>
        <begin position="69"/>
        <end position="87"/>
    </location>
</feature>
<keyword evidence="1" id="KW-0479">Metal-binding</keyword>
<feature type="region of interest" description="Disordered" evidence="3">
    <location>
        <begin position="193"/>
        <end position="214"/>
    </location>
</feature>
<dbReference type="EMBL" id="JBFALK010000012">
    <property type="protein sequence ID" value="MEV0971322.1"/>
    <property type="molecule type" value="Genomic_DNA"/>
</dbReference>
<dbReference type="PANTHER" id="PTHR11709">
    <property type="entry name" value="MULTI-COPPER OXIDASE"/>
    <property type="match status" value="1"/>
</dbReference>
<dbReference type="InterPro" id="IPR002355">
    <property type="entry name" value="Cu_oxidase_Cu_BS"/>
</dbReference>
<protein>
    <submittedName>
        <fullName evidence="7">Multicopper oxidase family protein</fullName>
    </submittedName>
</protein>
<evidence type="ECO:0000259" key="5">
    <source>
        <dbReference type="Pfam" id="PF07731"/>
    </source>
</evidence>
<feature type="transmembrane region" description="Helical" evidence="4">
    <location>
        <begin position="134"/>
        <end position="155"/>
    </location>
</feature>
<comment type="caution">
    <text evidence="7">The sequence shown here is derived from an EMBL/GenBank/DDBJ whole genome shotgun (WGS) entry which is preliminary data.</text>
</comment>
<dbReference type="Pfam" id="PF07731">
    <property type="entry name" value="Cu-oxidase_2"/>
    <property type="match status" value="1"/>
</dbReference>
<feature type="transmembrane region" description="Helical" evidence="4">
    <location>
        <begin position="37"/>
        <end position="57"/>
    </location>
</feature>
<feature type="domain" description="Plastocyanin-like" evidence="6">
    <location>
        <begin position="229"/>
        <end position="343"/>
    </location>
</feature>
<keyword evidence="4" id="KW-0472">Membrane</keyword>